<keyword evidence="2" id="KW-0732">Signal</keyword>
<feature type="signal peptide" evidence="2">
    <location>
        <begin position="1"/>
        <end position="17"/>
    </location>
</feature>
<reference evidence="3 4" key="1">
    <citation type="journal article" date="2020" name="G3 (Bethesda)">
        <title>Improved Reference Genome for Cyclotella cryptica CCMP332, a Model for Cell Wall Morphogenesis, Salinity Adaptation, and Lipid Production in Diatoms (Bacillariophyta).</title>
        <authorList>
            <person name="Roberts W.R."/>
            <person name="Downey K.M."/>
            <person name="Ruck E.C."/>
            <person name="Traller J.C."/>
            <person name="Alverson A.J."/>
        </authorList>
    </citation>
    <scope>NUCLEOTIDE SEQUENCE [LARGE SCALE GENOMIC DNA]</scope>
    <source>
        <strain evidence="3 4">CCMP332</strain>
    </source>
</reference>
<evidence type="ECO:0000256" key="1">
    <source>
        <dbReference type="SAM" id="MobiDB-lite"/>
    </source>
</evidence>
<dbReference type="EMBL" id="JABMIG020000291">
    <property type="protein sequence ID" value="KAL3782268.1"/>
    <property type="molecule type" value="Genomic_DNA"/>
</dbReference>
<evidence type="ECO:0000313" key="4">
    <source>
        <dbReference type="Proteomes" id="UP001516023"/>
    </source>
</evidence>
<feature type="compositionally biased region" description="Polar residues" evidence="1">
    <location>
        <begin position="80"/>
        <end position="95"/>
    </location>
</feature>
<evidence type="ECO:0000256" key="2">
    <source>
        <dbReference type="SAM" id="SignalP"/>
    </source>
</evidence>
<keyword evidence="4" id="KW-1185">Reference proteome</keyword>
<dbReference type="AlphaFoldDB" id="A0ABD3P4B6"/>
<feature type="chain" id="PRO_5044860228" evidence="2">
    <location>
        <begin position="18"/>
        <end position="123"/>
    </location>
</feature>
<feature type="region of interest" description="Disordered" evidence="1">
    <location>
        <begin position="23"/>
        <end position="53"/>
    </location>
</feature>
<feature type="compositionally biased region" description="Low complexity" evidence="1">
    <location>
        <begin position="99"/>
        <end position="114"/>
    </location>
</feature>
<sequence>MTRSILLLPLIVVASVATPNRLRSRRHQAVGSSMKARQLSEATQQQLEEGQREALSLSDLMSKTSSYIPIPDVEVFENDANASTSTPLDQSNTFGSGCGRNNDGCGRNGRNYNSGSGGRGRTM</sequence>
<comment type="caution">
    <text evidence="3">The sequence shown here is derived from an EMBL/GenBank/DDBJ whole genome shotgun (WGS) entry which is preliminary data.</text>
</comment>
<feature type="region of interest" description="Disordered" evidence="1">
    <location>
        <begin position="79"/>
        <end position="123"/>
    </location>
</feature>
<evidence type="ECO:0000313" key="3">
    <source>
        <dbReference type="EMBL" id="KAL3782268.1"/>
    </source>
</evidence>
<organism evidence="3 4">
    <name type="scientific">Cyclotella cryptica</name>
    <dbReference type="NCBI Taxonomy" id="29204"/>
    <lineage>
        <taxon>Eukaryota</taxon>
        <taxon>Sar</taxon>
        <taxon>Stramenopiles</taxon>
        <taxon>Ochrophyta</taxon>
        <taxon>Bacillariophyta</taxon>
        <taxon>Coscinodiscophyceae</taxon>
        <taxon>Thalassiosirophycidae</taxon>
        <taxon>Stephanodiscales</taxon>
        <taxon>Stephanodiscaceae</taxon>
        <taxon>Cyclotella</taxon>
    </lineage>
</organism>
<gene>
    <name evidence="3" type="ORF">HJC23_013235</name>
</gene>
<name>A0ABD3P4B6_9STRA</name>
<accession>A0ABD3P4B6</accession>
<proteinExistence type="predicted"/>
<dbReference type="Proteomes" id="UP001516023">
    <property type="component" value="Unassembled WGS sequence"/>
</dbReference>
<protein>
    <submittedName>
        <fullName evidence="3">Uncharacterized protein</fullName>
    </submittedName>
</protein>